<feature type="compositionally biased region" description="Basic and acidic residues" evidence="1">
    <location>
        <begin position="111"/>
        <end position="131"/>
    </location>
</feature>
<gene>
    <name evidence="2" type="ORF">CEK71_21160</name>
</gene>
<dbReference type="AlphaFoldDB" id="A0A1Z4C483"/>
<dbReference type="EMBL" id="CP022129">
    <property type="protein sequence ID" value="ASF48366.1"/>
    <property type="molecule type" value="Genomic_DNA"/>
</dbReference>
<feature type="compositionally biased region" description="Basic and acidic residues" evidence="1">
    <location>
        <begin position="9"/>
        <end position="24"/>
    </location>
</feature>
<proteinExistence type="predicted"/>
<dbReference type="RefSeq" id="WP_088621235.1">
    <property type="nucleotide sequence ID" value="NZ_CP022129.1"/>
</dbReference>
<dbReference type="KEGG" id="mpsy:CEK71_21160"/>
<evidence type="ECO:0000256" key="1">
    <source>
        <dbReference type="SAM" id="MobiDB-lite"/>
    </source>
</evidence>
<feature type="compositionally biased region" description="Polar residues" evidence="1">
    <location>
        <begin position="132"/>
        <end position="148"/>
    </location>
</feature>
<reference evidence="2 3" key="1">
    <citation type="submission" date="2017-06" db="EMBL/GenBank/DDBJ databases">
        <title>Genome Sequencing of the methanotroph Methylovulum psychrotolerants str. HV10-M2 isolated from a high-altitude environment.</title>
        <authorList>
            <person name="Mateos-Rivera A."/>
        </authorList>
    </citation>
    <scope>NUCLEOTIDE SEQUENCE [LARGE SCALE GENOMIC DNA]</scope>
    <source>
        <strain evidence="2 3">HV10_M2</strain>
    </source>
</reference>
<name>A0A1Z4C483_9GAMM</name>
<accession>A0A1Z4C483</accession>
<sequence length="200" mass="23506">MAESIPNPQDEKQAELQQEAQEKQKLADLEKWELRKQELLNQHKEHWQKQEQNANKRIIDRANGLHLRPDGMNPRPIVDKAGYEKAAKDAKAEIDREKFKWLKAEQDKFFKALEKDRDKQTVLEQDKDTGKTQDTGKASPQPSNQPQQDRSRSRYDALRETAQQTAAKGQGQQEKAEDRGERVRRMLEEQQQKKSRDHER</sequence>
<feature type="region of interest" description="Disordered" evidence="1">
    <location>
        <begin position="111"/>
        <end position="200"/>
    </location>
</feature>
<organism evidence="2 3">
    <name type="scientific">Methylovulum psychrotolerans</name>
    <dbReference type="NCBI Taxonomy" id="1704499"/>
    <lineage>
        <taxon>Bacteria</taxon>
        <taxon>Pseudomonadati</taxon>
        <taxon>Pseudomonadota</taxon>
        <taxon>Gammaproteobacteria</taxon>
        <taxon>Methylococcales</taxon>
        <taxon>Methylococcaceae</taxon>
        <taxon>Methylovulum</taxon>
    </lineage>
</organism>
<feature type="compositionally biased region" description="Low complexity" evidence="1">
    <location>
        <begin position="160"/>
        <end position="173"/>
    </location>
</feature>
<evidence type="ECO:0000313" key="3">
    <source>
        <dbReference type="Proteomes" id="UP000197019"/>
    </source>
</evidence>
<protein>
    <submittedName>
        <fullName evidence="2">Uncharacterized protein</fullName>
    </submittedName>
</protein>
<keyword evidence="3" id="KW-1185">Reference proteome</keyword>
<feature type="region of interest" description="Disordered" evidence="1">
    <location>
        <begin position="1"/>
        <end position="24"/>
    </location>
</feature>
<dbReference type="Proteomes" id="UP000197019">
    <property type="component" value="Chromosome"/>
</dbReference>
<feature type="region of interest" description="Disordered" evidence="1">
    <location>
        <begin position="45"/>
        <end position="78"/>
    </location>
</feature>
<feature type="compositionally biased region" description="Basic and acidic residues" evidence="1">
    <location>
        <begin position="149"/>
        <end position="159"/>
    </location>
</feature>
<feature type="compositionally biased region" description="Basic and acidic residues" evidence="1">
    <location>
        <begin position="174"/>
        <end position="200"/>
    </location>
</feature>
<evidence type="ECO:0000313" key="2">
    <source>
        <dbReference type="EMBL" id="ASF48366.1"/>
    </source>
</evidence>